<sequence>MLIQPGLRIFADNVGRDLSIGPIAVQGDGDDLFALVPGAFFLADDSLEVGGAPIGTVVGVDVAAWGERGMPIAAALKPVRLHQNVEVAPIEHTVADGPPSLGARVTRDVGSARAAKGTIAAVDTPMFIKRGDGTKQIYRGAFSIRGENGPFAVAGDGGTLVMDDAGDVLGMIVAVAEDLAYAVPISAAMQTFGLRTADDDAIRSHNARAKFVEEEERKRASAPPDLSLVVAYDEMLALLYGAAEFKSAFANLDRMGLDHLQVFRKASVYDQFQRAMLEVPRLDFKTISATIAERPELLTATIHRTAMTQARVNFLVGVQDHLPKTRSERSDYAMRILKAHARHGLKHDALEVIGDLAEHLSPVAFRMAATGLPVSLETASLTIIVLLDMAKAEGSTDKFRGSFLEPALYVLDDGADDLLRHLMGRGREQNEFLEVFAAVSASIPHFPRYSGLKLLADVCVHRPVRYATAWVLQRAVAEFAGRGFKWRSAMNKRGEMEVASIEHKSLSAAE</sequence>
<protein>
    <submittedName>
        <fullName evidence="1">Uncharacterized protein</fullName>
    </submittedName>
</protein>
<dbReference type="OrthoDB" id="222879at2"/>
<dbReference type="RefSeq" id="WP_092422844.1">
    <property type="nucleotide sequence ID" value="NZ_FPCK01000001.1"/>
</dbReference>
<reference evidence="1 2" key="1">
    <citation type="submission" date="2016-10" db="EMBL/GenBank/DDBJ databases">
        <authorList>
            <person name="de Groot N.N."/>
        </authorList>
    </citation>
    <scope>NUCLEOTIDE SEQUENCE [LARGE SCALE GENOMIC DNA]</scope>
    <source>
        <strain evidence="1 2">IPL20</strain>
    </source>
</reference>
<evidence type="ECO:0000313" key="1">
    <source>
        <dbReference type="EMBL" id="SFV31809.1"/>
    </source>
</evidence>
<dbReference type="STRING" id="429728.SAMN05216456_1465"/>
<name>A0A1I7NAY2_9HYPH</name>
<evidence type="ECO:0000313" key="2">
    <source>
        <dbReference type="Proteomes" id="UP000199074"/>
    </source>
</evidence>
<dbReference type="EMBL" id="FPCK01000001">
    <property type="protein sequence ID" value="SFV31809.1"/>
    <property type="molecule type" value="Genomic_DNA"/>
</dbReference>
<dbReference type="AlphaFoldDB" id="A0A1I7NAY2"/>
<organism evidence="1 2">
    <name type="scientific">Devosia crocina</name>
    <dbReference type="NCBI Taxonomy" id="429728"/>
    <lineage>
        <taxon>Bacteria</taxon>
        <taxon>Pseudomonadati</taxon>
        <taxon>Pseudomonadota</taxon>
        <taxon>Alphaproteobacteria</taxon>
        <taxon>Hyphomicrobiales</taxon>
        <taxon>Devosiaceae</taxon>
        <taxon>Devosia</taxon>
    </lineage>
</organism>
<accession>A0A1I7NAY2</accession>
<proteinExistence type="predicted"/>
<gene>
    <name evidence="1" type="ORF">SAMN05216456_1465</name>
</gene>
<dbReference type="Proteomes" id="UP000199074">
    <property type="component" value="Unassembled WGS sequence"/>
</dbReference>
<keyword evidence="2" id="KW-1185">Reference proteome</keyword>